<sequence>MTDEELLREALEALREAVEHAERWHEEGQAGEGRRCTSCVEFQSHPRAAITKLEQRLLRE</sequence>
<protein>
    <submittedName>
        <fullName evidence="1">Uncharacterized protein</fullName>
    </submittedName>
</protein>
<reference evidence="1" key="1">
    <citation type="journal article" date="2015" name="Nature">
        <title>Complex archaea that bridge the gap between prokaryotes and eukaryotes.</title>
        <authorList>
            <person name="Spang A."/>
            <person name="Saw J.H."/>
            <person name="Jorgensen S.L."/>
            <person name="Zaremba-Niedzwiedzka K."/>
            <person name="Martijn J."/>
            <person name="Lind A.E."/>
            <person name="van Eijk R."/>
            <person name="Schleper C."/>
            <person name="Guy L."/>
            <person name="Ettema T.J."/>
        </authorList>
    </citation>
    <scope>NUCLEOTIDE SEQUENCE</scope>
</reference>
<dbReference type="AlphaFoldDB" id="A0A0F9HEK6"/>
<gene>
    <name evidence="1" type="ORF">LCGC14_2007640</name>
</gene>
<name>A0A0F9HEK6_9ZZZZ</name>
<organism evidence="1">
    <name type="scientific">marine sediment metagenome</name>
    <dbReference type="NCBI Taxonomy" id="412755"/>
    <lineage>
        <taxon>unclassified sequences</taxon>
        <taxon>metagenomes</taxon>
        <taxon>ecological metagenomes</taxon>
    </lineage>
</organism>
<proteinExistence type="predicted"/>
<comment type="caution">
    <text evidence="1">The sequence shown here is derived from an EMBL/GenBank/DDBJ whole genome shotgun (WGS) entry which is preliminary data.</text>
</comment>
<accession>A0A0F9HEK6</accession>
<evidence type="ECO:0000313" key="1">
    <source>
        <dbReference type="EMBL" id="KKL80145.1"/>
    </source>
</evidence>
<dbReference type="EMBL" id="LAZR01022941">
    <property type="protein sequence ID" value="KKL80145.1"/>
    <property type="molecule type" value="Genomic_DNA"/>
</dbReference>